<proteinExistence type="predicted"/>
<dbReference type="InterPro" id="IPR010753">
    <property type="entry name" value="DUF1330"/>
</dbReference>
<dbReference type="Pfam" id="PF07045">
    <property type="entry name" value="DUF1330"/>
    <property type="match status" value="1"/>
</dbReference>
<sequence>MTTKKGYWIAMIEITDPEAYPAYVASNGAAIAPYGAKLIVRGGRHDDPEGPTGNRHVVVEFESYEQAVACYHSPEYQEVVKLRHAASIGKFVIVEGV</sequence>
<organism evidence="2 4">
    <name type="scientific">Aminobacter carboxidus</name>
    <dbReference type="NCBI Taxonomy" id="376165"/>
    <lineage>
        <taxon>Bacteria</taxon>
        <taxon>Pseudomonadati</taxon>
        <taxon>Pseudomonadota</taxon>
        <taxon>Alphaproteobacteria</taxon>
        <taxon>Hyphomicrobiales</taxon>
        <taxon>Phyllobacteriaceae</taxon>
        <taxon>Aminobacter</taxon>
    </lineage>
</organism>
<name>A0A8E2BCN3_9HYPH</name>
<dbReference type="EMBL" id="JACHGI010000002">
    <property type="protein sequence ID" value="MBB6465967.1"/>
    <property type="molecule type" value="Genomic_DNA"/>
</dbReference>
<dbReference type="AlphaFoldDB" id="A0A8E2BCN3"/>
<dbReference type="PANTHER" id="PTHR41521:SF4">
    <property type="entry name" value="BLR0684 PROTEIN"/>
    <property type="match status" value="1"/>
</dbReference>
<evidence type="ECO:0000313" key="3">
    <source>
        <dbReference type="EMBL" id="MBE1204313.1"/>
    </source>
</evidence>
<dbReference type="RefSeq" id="WP_184768412.1">
    <property type="nucleotide sequence ID" value="NZ_JACHGI010000002.1"/>
</dbReference>
<dbReference type="Proteomes" id="UP000598227">
    <property type="component" value="Unassembled WGS sequence"/>
</dbReference>
<evidence type="ECO:0000313" key="2">
    <source>
        <dbReference type="EMBL" id="MBB6465967.1"/>
    </source>
</evidence>
<reference evidence="3 5" key="2">
    <citation type="submission" date="2020-09" db="EMBL/GenBank/DDBJ databases">
        <title>Draft Genome Sequence of Aminobacter carboxidus type strain DSM 1086, a soil Gram-negative carboxydobacterium.</title>
        <authorList>
            <person name="Turrini P."/>
            <person name="Tescari M."/>
            <person name="Artuso I."/>
            <person name="Lugli G.A."/>
            <person name="Frangipani E."/>
            <person name="Ventura M."/>
            <person name="Visca P."/>
        </authorList>
    </citation>
    <scope>NUCLEOTIDE SEQUENCE [LARGE SCALE GENOMIC DNA]</scope>
    <source>
        <strain evidence="3 5">DSM 1086</strain>
    </source>
</reference>
<evidence type="ECO:0000313" key="4">
    <source>
        <dbReference type="Proteomes" id="UP000532373"/>
    </source>
</evidence>
<accession>A0A8E2BCN3</accession>
<evidence type="ECO:0000259" key="1">
    <source>
        <dbReference type="Pfam" id="PF07045"/>
    </source>
</evidence>
<dbReference type="InterPro" id="IPR011008">
    <property type="entry name" value="Dimeric_a/b-barrel"/>
</dbReference>
<reference evidence="2 4" key="1">
    <citation type="submission" date="2020-08" db="EMBL/GenBank/DDBJ databases">
        <title>Genomic Encyclopedia of Type Strains, Phase IV (KMG-IV): sequencing the most valuable type-strain genomes for metagenomic binning, comparative biology and taxonomic classification.</title>
        <authorList>
            <person name="Goeker M."/>
        </authorList>
    </citation>
    <scope>NUCLEOTIDE SEQUENCE [LARGE SCALE GENOMIC DNA]</scope>
    <source>
        <strain evidence="2 4">DSM 17454</strain>
    </source>
</reference>
<comment type="caution">
    <text evidence="2">The sequence shown here is derived from an EMBL/GenBank/DDBJ whole genome shotgun (WGS) entry which is preliminary data.</text>
</comment>
<evidence type="ECO:0000313" key="5">
    <source>
        <dbReference type="Proteomes" id="UP000598227"/>
    </source>
</evidence>
<dbReference type="Gene3D" id="3.30.70.100">
    <property type="match status" value="1"/>
</dbReference>
<dbReference type="Proteomes" id="UP000532373">
    <property type="component" value="Unassembled WGS sequence"/>
</dbReference>
<gene>
    <name evidence="2" type="ORF">HNQ96_001825</name>
    <name evidence="3" type="ORF">IHE39_08450</name>
</gene>
<protein>
    <submittedName>
        <fullName evidence="3">DUF1330 domain-containing protein</fullName>
    </submittedName>
    <submittedName>
        <fullName evidence="2">Uncharacterized protein (DUF1330 family)</fullName>
    </submittedName>
</protein>
<dbReference type="EMBL" id="JACZEP010000002">
    <property type="protein sequence ID" value="MBE1204313.1"/>
    <property type="molecule type" value="Genomic_DNA"/>
</dbReference>
<keyword evidence="5" id="KW-1185">Reference proteome</keyword>
<dbReference type="PANTHER" id="PTHR41521">
    <property type="match status" value="1"/>
</dbReference>
<dbReference type="SUPFAM" id="SSF54909">
    <property type="entry name" value="Dimeric alpha+beta barrel"/>
    <property type="match status" value="1"/>
</dbReference>
<feature type="domain" description="DUF1330" evidence="1">
    <location>
        <begin position="5"/>
        <end position="97"/>
    </location>
</feature>